<dbReference type="EMBL" id="UPPP01000061">
    <property type="protein sequence ID" value="VBB06152.1"/>
    <property type="molecule type" value="Genomic_DNA"/>
</dbReference>
<dbReference type="SUPFAM" id="SSF141571">
    <property type="entry name" value="Pentapeptide repeat-like"/>
    <property type="match status" value="1"/>
</dbReference>
<organism evidence="1 2">
    <name type="scientific">Lucifera butyrica</name>
    <dbReference type="NCBI Taxonomy" id="1351585"/>
    <lineage>
        <taxon>Bacteria</taxon>
        <taxon>Bacillati</taxon>
        <taxon>Bacillota</taxon>
        <taxon>Negativicutes</taxon>
        <taxon>Veillonellales</taxon>
        <taxon>Veillonellaceae</taxon>
        <taxon>Lucifera</taxon>
    </lineage>
</organism>
<dbReference type="InterPro" id="IPR001646">
    <property type="entry name" value="5peptide_repeat"/>
</dbReference>
<accession>A0A498R7A8</accession>
<protein>
    <recommendedName>
        <fullName evidence="3">Pentapeptide repeat-containing protein</fullName>
    </recommendedName>
</protein>
<reference evidence="1 2" key="1">
    <citation type="submission" date="2018-06" db="EMBL/GenBank/DDBJ databases">
        <authorList>
            <person name="Strepis N."/>
        </authorList>
    </citation>
    <scope>NUCLEOTIDE SEQUENCE [LARGE SCALE GENOMIC DNA]</scope>
    <source>
        <strain evidence="1">LUCI</strain>
    </source>
</reference>
<dbReference type="InterPro" id="IPR051082">
    <property type="entry name" value="Pentapeptide-BTB/POZ_domain"/>
</dbReference>
<dbReference type="Pfam" id="PF00805">
    <property type="entry name" value="Pentapeptide"/>
    <property type="match status" value="1"/>
</dbReference>
<dbReference type="RefSeq" id="WP_122627104.1">
    <property type="nucleotide sequence ID" value="NZ_UPPP01000061.1"/>
</dbReference>
<evidence type="ECO:0008006" key="3">
    <source>
        <dbReference type="Google" id="ProtNLM"/>
    </source>
</evidence>
<evidence type="ECO:0000313" key="1">
    <source>
        <dbReference type="EMBL" id="VBB06152.1"/>
    </source>
</evidence>
<keyword evidence="2" id="KW-1185">Reference proteome</keyword>
<dbReference type="OrthoDB" id="2536801at2"/>
<dbReference type="AlphaFoldDB" id="A0A498R7A8"/>
<evidence type="ECO:0000313" key="2">
    <source>
        <dbReference type="Proteomes" id="UP000277811"/>
    </source>
</evidence>
<name>A0A498R7A8_9FIRM</name>
<dbReference type="Pfam" id="PF13599">
    <property type="entry name" value="Pentapeptide_4"/>
    <property type="match status" value="1"/>
</dbReference>
<sequence length="397" mass="46079">MNQYEALLHLLKNGAAEPYYQNLEALDAYYLSHLEKLTEDFVLVFCRFCRKVRKQQEQGRKGKIAYIHCSFLYTSLMEGKGGYRLDALDENWYLDKQECAGSYDGAWAYSFLHEFCCRLNDARKKYAGRITVYDIDLIKRTEAARYGAYVEAIARRGMKKAVTCPEFIAMEKEDVVHITIGEYKDQSREIYRYDIRPKDWEAVQTSLAQQERRFTGEVWTALDFPAMNMDQLELQYVRFAKSTFQQTQLRYSELWGADFTGARISKSDFFHSVMPGADFSQAEITGSRFHYIDGAQCNLTRERFIGILPGISFAQATLRNVNFYHAQLNQANFRETRFIDCDFMDCCLTGADFSRAEFTHCHFTRAQMGAAVFSPDTNLECLGLDPRQRQEVIRRGV</sequence>
<dbReference type="Gene3D" id="2.160.20.80">
    <property type="entry name" value="E3 ubiquitin-protein ligase SopA"/>
    <property type="match status" value="1"/>
</dbReference>
<dbReference type="PANTHER" id="PTHR14136:SF17">
    <property type="entry name" value="BTB_POZ DOMAIN-CONTAINING PROTEIN KCTD9"/>
    <property type="match status" value="1"/>
</dbReference>
<dbReference type="Proteomes" id="UP000277811">
    <property type="component" value="Unassembled WGS sequence"/>
</dbReference>
<gene>
    <name evidence="1" type="ORF">LUCI_1367</name>
</gene>
<proteinExistence type="predicted"/>
<dbReference type="PANTHER" id="PTHR14136">
    <property type="entry name" value="BTB_POZ DOMAIN-CONTAINING PROTEIN KCTD9"/>
    <property type="match status" value="1"/>
</dbReference>